<dbReference type="RefSeq" id="WP_170053616.1">
    <property type="nucleotide sequence ID" value="NZ_JABBKX010000002.1"/>
</dbReference>
<organism evidence="2 3">
    <name type="scientific">Neoroseomonas marina</name>
    <dbReference type="NCBI Taxonomy" id="1232220"/>
    <lineage>
        <taxon>Bacteria</taxon>
        <taxon>Pseudomonadati</taxon>
        <taxon>Pseudomonadota</taxon>
        <taxon>Alphaproteobacteria</taxon>
        <taxon>Acetobacterales</taxon>
        <taxon>Acetobacteraceae</taxon>
        <taxon>Neoroseomonas</taxon>
    </lineage>
</organism>
<dbReference type="AlphaFoldDB" id="A0A848EBK9"/>
<dbReference type="Proteomes" id="UP000548582">
    <property type="component" value="Unassembled WGS sequence"/>
</dbReference>
<dbReference type="PROSITE" id="PS51318">
    <property type="entry name" value="TAT"/>
    <property type="match status" value="1"/>
</dbReference>
<dbReference type="Gene3D" id="3.40.190.10">
    <property type="entry name" value="Periplasmic binding protein-like II"/>
    <property type="match status" value="2"/>
</dbReference>
<gene>
    <name evidence="2" type="ORF">GWK16_09210</name>
</gene>
<dbReference type="PANTHER" id="PTHR30006">
    <property type="entry name" value="THIAMINE-BINDING PERIPLASMIC PROTEIN-RELATED"/>
    <property type="match status" value="1"/>
</dbReference>
<proteinExistence type="predicted"/>
<sequence length="450" mass="49149">MPQPLTSRRALLAAGGTAGLLQARTRAFAQAALEPRVVVVTSFSRDVTTPFVQAFERANPGTKVEIQNRNTAAAVAFIRETRSSPPDLMWASAPDAFEVLKQGNLLAQPRIDTAGIPERIGGQPTNDPDGRYFGFAVSGYGIMYNTRYLRANRLPEPKEWADLTRPVYQGHVGISAPSRSGTTHLTIETILQGEGWEKGWAQLLEMAGNFAQVSDRSFGVPDAVNSGQYGIGIVIDFFGLSAKASGFPVEFVYPTVTTLVPANIGMVEGARNPEAARAFIQFLLSPAGQQVLLDPKVMRLPVRQETYANAPAGFPNPFTNPSLGARVRFNNDVSEVRYELVNSLFDRVITFRLRELTDAWKAVRAAETALGRRDNAEGRRLLNEARAKLTTVPVTEAQAADPAIAGAFRATRPDRPAAGRQAQFEEEWDRHAVAAYAEAKRLAEQAQRAR</sequence>
<keyword evidence="1" id="KW-0732">Signal</keyword>
<evidence type="ECO:0000256" key="1">
    <source>
        <dbReference type="ARBA" id="ARBA00022729"/>
    </source>
</evidence>
<evidence type="ECO:0000313" key="3">
    <source>
        <dbReference type="Proteomes" id="UP000548582"/>
    </source>
</evidence>
<dbReference type="EMBL" id="JABBKX010000002">
    <property type="protein sequence ID" value="NMJ41416.1"/>
    <property type="molecule type" value="Genomic_DNA"/>
</dbReference>
<dbReference type="PANTHER" id="PTHR30006:SF25">
    <property type="entry name" value="PHOSPHOGLYCERATE TRANSPORT REGULATORY PROTEIN PGTC"/>
    <property type="match status" value="1"/>
</dbReference>
<comment type="caution">
    <text evidence="2">The sequence shown here is derived from an EMBL/GenBank/DDBJ whole genome shotgun (WGS) entry which is preliminary data.</text>
</comment>
<keyword evidence="3" id="KW-1185">Reference proteome</keyword>
<reference evidence="2 3" key="1">
    <citation type="submission" date="2020-03" db="EMBL/GenBank/DDBJ databases">
        <authorList>
            <person name="Sun Q."/>
        </authorList>
    </citation>
    <scope>NUCLEOTIDE SEQUENCE [LARGE SCALE GENOMIC DNA]</scope>
    <source>
        <strain evidence="2 3">JC162</strain>
    </source>
</reference>
<protein>
    <submittedName>
        <fullName evidence="2">Extracellular solute-binding protein</fullName>
    </submittedName>
</protein>
<dbReference type="GO" id="GO:0030288">
    <property type="term" value="C:outer membrane-bounded periplasmic space"/>
    <property type="evidence" value="ECO:0007669"/>
    <property type="project" value="TreeGrafter"/>
</dbReference>
<accession>A0A848EBK9</accession>
<dbReference type="InterPro" id="IPR006311">
    <property type="entry name" value="TAT_signal"/>
</dbReference>
<evidence type="ECO:0000313" key="2">
    <source>
        <dbReference type="EMBL" id="NMJ41416.1"/>
    </source>
</evidence>
<dbReference type="Pfam" id="PF13343">
    <property type="entry name" value="SBP_bac_6"/>
    <property type="match status" value="1"/>
</dbReference>
<name>A0A848EBK9_9PROT</name>
<dbReference type="SUPFAM" id="SSF53850">
    <property type="entry name" value="Periplasmic binding protein-like II"/>
    <property type="match status" value="1"/>
</dbReference>